<dbReference type="eggNOG" id="COG3468">
    <property type="taxonomic scope" value="Bacteria"/>
</dbReference>
<dbReference type="GO" id="GO:0019867">
    <property type="term" value="C:outer membrane"/>
    <property type="evidence" value="ECO:0007669"/>
    <property type="project" value="InterPro"/>
</dbReference>
<dbReference type="Gene3D" id="2.160.20.20">
    <property type="match status" value="1"/>
</dbReference>
<dbReference type="Pfam" id="PF18883">
    <property type="entry name" value="AC_1"/>
    <property type="match status" value="1"/>
</dbReference>
<feature type="signal peptide" evidence="1">
    <location>
        <begin position="1"/>
        <end position="26"/>
    </location>
</feature>
<accession>A0A0H3KTL2</accession>
<evidence type="ECO:0000256" key="1">
    <source>
        <dbReference type="SAM" id="SignalP"/>
    </source>
</evidence>
<evidence type="ECO:0000259" key="2">
    <source>
        <dbReference type="PROSITE" id="PS51208"/>
    </source>
</evidence>
<dbReference type="CDD" id="cd01344">
    <property type="entry name" value="PL2_Passenger_AT"/>
    <property type="match status" value="1"/>
</dbReference>
<dbReference type="OrthoDB" id="6053567at2"/>
<dbReference type="InterPro" id="IPR006315">
    <property type="entry name" value="OM_autotransptr_brl_dom"/>
</dbReference>
<dbReference type="KEGG" id="paj:PAJ_0406"/>
<gene>
    <name evidence="3" type="primary">ydeU</name>
    <name evidence="3" type="ordered locus">PAJ_0406</name>
</gene>
<dbReference type="InterPro" id="IPR043990">
    <property type="entry name" value="AC_1"/>
</dbReference>
<dbReference type="PANTHER" id="PTHR12338:SF5">
    <property type="entry name" value="ANTIGEN 43-RELATED"/>
    <property type="match status" value="1"/>
</dbReference>
<dbReference type="Pfam" id="PF03797">
    <property type="entry name" value="Autotransporter"/>
    <property type="match status" value="1"/>
</dbReference>
<dbReference type="PATRIC" id="fig|932677.3.peg.463"/>
<dbReference type="SUPFAM" id="SSF51126">
    <property type="entry name" value="Pectin lyase-like"/>
    <property type="match status" value="1"/>
</dbReference>
<protein>
    <submittedName>
        <fullName evidence="3">Autotransporter YdeU</fullName>
    </submittedName>
</protein>
<keyword evidence="1" id="KW-0732">Signal</keyword>
<dbReference type="EMBL" id="AP012032">
    <property type="protein sequence ID" value="BAK10486.1"/>
    <property type="molecule type" value="Genomic_DNA"/>
</dbReference>
<dbReference type="SUPFAM" id="SSF103515">
    <property type="entry name" value="Autotransporter"/>
    <property type="match status" value="1"/>
</dbReference>
<dbReference type="AlphaFoldDB" id="A0A0H3KTL2"/>
<dbReference type="PANTHER" id="PTHR12338">
    <property type="entry name" value="AUTOTRANSPORTER"/>
    <property type="match status" value="1"/>
</dbReference>
<dbReference type="Proteomes" id="UP000006690">
    <property type="component" value="Chromosome"/>
</dbReference>
<dbReference type="InterPro" id="IPR036709">
    <property type="entry name" value="Autotransporte_beta_dom_sf"/>
</dbReference>
<feature type="chain" id="PRO_5002613815" evidence="1">
    <location>
        <begin position="27"/>
        <end position="985"/>
    </location>
</feature>
<dbReference type="SMART" id="SM00869">
    <property type="entry name" value="Autotransporter"/>
    <property type="match status" value="1"/>
</dbReference>
<sequence length="985" mass="104081">MSRTTRKFVIATVMSTFGLMNAPAEAVCSQEGNKYTCSGADHDTQNLTGDVLDVVLDGTSYINTDSGYGLSVTGSSLTITQQEGGIIVADGSGINIENTGTGDTTLNISGTVVAKRADGIEIITSYEAGAITLIQEAGTISGEQNGIQTQYMGTADTFIAVSGEVKGESNNGINALNGSTAKNLSIMQSGGKITGRFNGIQASNQGTGNTSIITTSDVSGEYAGVFVDNHASAQDILVMQADGRITGGHYGIYASNHGIGDTTILTAGNVTGTNGSGIYVDNAESANNLSIVQSGGKITGGEHGIYANNHSRGDTSVTTRGEIVGENGSGVSVSTMDGGDIAFTQIQGKISGTQSGIDILNRETGTTTVNISGEVIGGSVAGINTDFRGNDGKTTINLNQGADISAASGIAIRSTHSDATVNLNNGAKVSGQILLGNGNNTLNLNQGSDVSGLTVINGNDDDDPEDSITTLNINQSLTGSSFSEGAAGDVAILNWNIINVGNAAQTRNATLTLSGDLNADQITIASGGRVNVSSAVRDVTLAGKVNNAGSLDLGIERNSDNRLTIEGDYSGDNGNLVLNSVLEGDNGTADRLIVNGDTAGHTWVSINNLGGQGALTDKGIEIVTVKGDSAGTFAKSGRIVAGAYDYDVVKKDSNWFLASEKAYRPEFGSYLANARAANTLFHTRLHDRLGETQYTDRLTGEQKVTSLWMRHIGGHNRFRDASGKLHTQSNRYVMQLGGDIAQWSRNGLDRWHLGLMTGYANNQSRTHSKANGYTSRGDINVYSVGLYGTWYANQKEKTGAYVDAWMLYNWFDNQVTGQNLATEKYHADGITAALETGYTFQTGESRDGRTRYWLQPKIQLTWMDVQADDHIENNGTHVVNNTNGNLQTRLGMKFYQQGNHISDEGKDRTFQPFIEANWIHNTHNDSVMMNGISNAITGARDVGELKLGVEGQINARLQLWGNVAQQLGDNGFSDTQGTLGIKYQF</sequence>
<dbReference type="PROSITE" id="PS51208">
    <property type="entry name" value="AUTOTRANSPORTER"/>
    <property type="match status" value="1"/>
</dbReference>
<evidence type="ECO:0000313" key="4">
    <source>
        <dbReference type="Proteomes" id="UP000006690"/>
    </source>
</evidence>
<proteinExistence type="predicted"/>
<dbReference type="InterPro" id="IPR011050">
    <property type="entry name" value="Pectin_lyase_fold/virulence"/>
</dbReference>
<feature type="domain" description="Autotransporter" evidence="2">
    <location>
        <begin position="700"/>
        <end position="985"/>
    </location>
</feature>
<dbReference type="InterPro" id="IPR012332">
    <property type="entry name" value="Autotransporter_pectin_lyase_C"/>
</dbReference>
<dbReference type="HOGENOM" id="CLU_002551_1_0_6"/>
<dbReference type="InterPro" id="IPR005546">
    <property type="entry name" value="Autotransporte_beta"/>
</dbReference>
<dbReference type="NCBIfam" id="TIGR01414">
    <property type="entry name" value="autotrans_barl"/>
    <property type="match status" value="1"/>
</dbReference>
<organism evidence="3 4">
    <name type="scientific">Pantoea ananatis (strain AJ13355)</name>
    <dbReference type="NCBI Taxonomy" id="932677"/>
    <lineage>
        <taxon>Bacteria</taxon>
        <taxon>Pseudomonadati</taxon>
        <taxon>Pseudomonadota</taxon>
        <taxon>Gammaproteobacteria</taxon>
        <taxon>Enterobacterales</taxon>
        <taxon>Erwiniaceae</taxon>
        <taxon>Pantoea</taxon>
    </lineage>
</organism>
<dbReference type="Gene3D" id="2.40.128.130">
    <property type="entry name" value="Autotransporter beta-domain"/>
    <property type="match status" value="1"/>
</dbReference>
<dbReference type="InterPro" id="IPR050909">
    <property type="entry name" value="Bact_Autotransporter_VF"/>
</dbReference>
<dbReference type="RefSeq" id="WP_014593135.1">
    <property type="nucleotide sequence ID" value="NC_017531.2"/>
</dbReference>
<name>A0A0H3KTL2_PANAA</name>
<reference evidence="4" key="1">
    <citation type="journal article" date="2012" name="Appl. Microbiol. Biotechnol.">
        <title>The complete genome sequence of Pantoea ananatis AJ13355, an organism with great biotechnological potential.</title>
        <authorList>
            <person name="Hara Y."/>
            <person name="Kadotani N."/>
            <person name="Izui H."/>
            <person name="Katashkina J.I."/>
            <person name="Kuvaeva T.M."/>
            <person name="Andreeva I.G."/>
            <person name="Golubeva L.I."/>
            <person name="Malko D.B."/>
            <person name="Makeev V.J."/>
            <person name="Mashko S.V."/>
            <person name="Kozlov Y.I."/>
        </authorList>
    </citation>
    <scope>NUCLEOTIDE SEQUENCE [LARGE SCALE GENOMIC DNA]</scope>
    <source>
        <strain evidence="4">AJ13355</strain>
    </source>
</reference>
<evidence type="ECO:0000313" key="3">
    <source>
        <dbReference type="EMBL" id="BAK10486.1"/>
    </source>
</evidence>